<sequence>MIIKLELKDRIILLQNMPEQKDVDTVDTIMLLSISDAEKQEFGYKVEDNRIRWDDTVNTEREFMVSIDQLCIINSIVNQMNKDGLIDMSNYSTYKKIKSF</sequence>
<dbReference type="Proteomes" id="UP000262954">
    <property type="component" value="Unassembled WGS sequence"/>
</dbReference>
<dbReference type="AlphaFoldDB" id="A0A354M1V7"/>
<reference evidence="1 2" key="1">
    <citation type="journal article" date="2018" name="Nat. Biotechnol.">
        <title>A standardized bacterial taxonomy based on genome phylogeny substantially revises the tree of life.</title>
        <authorList>
            <person name="Parks D.H."/>
            <person name="Chuvochina M."/>
            <person name="Waite D.W."/>
            <person name="Rinke C."/>
            <person name="Skarshewski A."/>
            <person name="Chaumeil P.A."/>
            <person name="Hugenholtz P."/>
        </authorList>
    </citation>
    <scope>NUCLEOTIDE SEQUENCE [LARGE SCALE GENOMIC DNA]</scope>
    <source>
        <strain evidence="1">UBA11482</strain>
    </source>
</reference>
<proteinExistence type="predicted"/>
<name>A0A354M1V7_9BACT</name>
<gene>
    <name evidence="1" type="ORF">DDY73_05775</name>
</gene>
<evidence type="ECO:0000313" key="2">
    <source>
        <dbReference type="Proteomes" id="UP000262954"/>
    </source>
</evidence>
<dbReference type="RefSeq" id="WP_022390731.1">
    <property type="nucleotide sequence ID" value="NZ_CAUAJF010000090.1"/>
</dbReference>
<dbReference type="EMBL" id="DNWC01000077">
    <property type="protein sequence ID" value="HBJ08496.1"/>
    <property type="molecule type" value="Genomic_DNA"/>
</dbReference>
<protein>
    <submittedName>
        <fullName evidence="1">Uncharacterized protein</fullName>
    </submittedName>
</protein>
<comment type="caution">
    <text evidence="1">The sequence shown here is derived from an EMBL/GenBank/DDBJ whole genome shotgun (WGS) entry which is preliminary data.</text>
</comment>
<accession>A0A354M1V7</accession>
<organism evidence="1 2">
    <name type="scientific">Coprobacter fastidiosus</name>
    <dbReference type="NCBI Taxonomy" id="1099853"/>
    <lineage>
        <taxon>Bacteria</taxon>
        <taxon>Pseudomonadati</taxon>
        <taxon>Bacteroidota</taxon>
        <taxon>Bacteroidia</taxon>
        <taxon>Bacteroidales</taxon>
        <taxon>Barnesiellaceae</taxon>
        <taxon>Coprobacter</taxon>
    </lineage>
</organism>
<evidence type="ECO:0000313" key="1">
    <source>
        <dbReference type="EMBL" id="HBJ08496.1"/>
    </source>
</evidence>